<dbReference type="EMBL" id="FOFX01000038">
    <property type="protein sequence ID" value="SEQ32225.1"/>
    <property type="molecule type" value="Genomic_DNA"/>
</dbReference>
<accession>A0A1H9F2T9</accession>
<name>A0A1H9F2T9_9PROT</name>
<evidence type="ECO:0000313" key="1">
    <source>
        <dbReference type="EMBL" id="SEQ32225.1"/>
    </source>
</evidence>
<evidence type="ECO:0008006" key="3">
    <source>
        <dbReference type="Google" id="ProtNLM"/>
    </source>
</evidence>
<reference evidence="1 2" key="1">
    <citation type="submission" date="2016-10" db="EMBL/GenBank/DDBJ databases">
        <authorList>
            <person name="de Groot N.N."/>
        </authorList>
    </citation>
    <scope>NUCLEOTIDE SEQUENCE [LARGE SCALE GENOMIC DNA]</scope>
    <source>
        <strain evidence="1 2">Nm9</strain>
    </source>
</reference>
<gene>
    <name evidence="1" type="ORF">SAMN05421510_10384</name>
</gene>
<dbReference type="AlphaFoldDB" id="A0A1H9F2T9"/>
<organism evidence="1 2">
    <name type="scientific">Nitrosomonas ureae</name>
    <dbReference type="NCBI Taxonomy" id="44577"/>
    <lineage>
        <taxon>Bacteria</taxon>
        <taxon>Pseudomonadati</taxon>
        <taxon>Pseudomonadota</taxon>
        <taxon>Betaproteobacteria</taxon>
        <taxon>Nitrosomonadales</taxon>
        <taxon>Nitrosomonadaceae</taxon>
        <taxon>Nitrosomonas</taxon>
    </lineage>
</organism>
<proteinExistence type="predicted"/>
<sequence length="145" mass="16801">MCGGIQYQDHKIFFPQPDAKLPVKLRHGGVTWVIWGRRKEEATGKFPNGGWARLDSIKMGKWKPWHPRPVMIPAESFMEKDHDKQSHWITLAPSMAIQALLAERGGEQRVYIVTEETPPEYHWIHDRWPRLIKVSNPELSISNGI</sequence>
<dbReference type="InterPro" id="IPR036590">
    <property type="entry name" value="SRAP-like"/>
</dbReference>
<dbReference type="Gene3D" id="3.90.1680.10">
    <property type="entry name" value="SOS response associated peptidase-like"/>
    <property type="match status" value="1"/>
</dbReference>
<dbReference type="SUPFAM" id="SSF143081">
    <property type="entry name" value="BB1717-like"/>
    <property type="match status" value="1"/>
</dbReference>
<evidence type="ECO:0000313" key="2">
    <source>
        <dbReference type="Proteomes" id="UP000181998"/>
    </source>
</evidence>
<protein>
    <recommendedName>
        <fullName evidence="3">SOS response associated peptidase (SRAP)</fullName>
    </recommendedName>
</protein>
<dbReference type="Proteomes" id="UP000181998">
    <property type="component" value="Unassembled WGS sequence"/>
</dbReference>